<dbReference type="SUPFAM" id="SSF53300">
    <property type="entry name" value="vWA-like"/>
    <property type="match status" value="1"/>
</dbReference>
<dbReference type="Gene3D" id="2.170.130.10">
    <property type="entry name" value="TonB-dependent receptor, plug domain"/>
    <property type="match status" value="1"/>
</dbReference>
<keyword evidence="4" id="KW-0813">Transport</keyword>
<dbReference type="SUPFAM" id="SSF56935">
    <property type="entry name" value="Porins"/>
    <property type="match status" value="1"/>
</dbReference>
<keyword evidence="2" id="KW-0964">Secreted</keyword>
<dbReference type="CDD" id="cd00198">
    <property type="entry name" value="vWFA"/>
    <property type="match status" value="1"/>
</dbReference>
<evidence type="ECO:0000256" key="6">
    <source>
        <dbReference type="SAM" id="Phobius"/>
    </source>
</evidence>
<keyword evidence="3" id="KW-0732">Signal</keyword>
<dbReference type="GO" id="GO:0005737">
    <property type="term" value="C:cytoplasm"/>
    <property type="evidence" value="ECO:0007669"/>
    <property type="project" value="TreeGrafter"/>
</dbReference>
<protein>
    <submittedName>
        <fullName evidence="8">T9SS C-terminal target domain-containing protein</fullName>
    </submittedName>
</protein>
<keyword evidence="4" id="KW-0998">Cell outer membrane</keyword>
<dbReference type="RefSeq" id="WP_123872047.1">
    <property type="nucleotide sequence ID" value="NZ_CP033932.1"/>
</dbReference>
<evidence type="ECO:0000256" key="3">
    <source>
        <dbReference type="ARBA" id="ARBA00022729"/>
    </source>
</evidence>
<comment type="subcellular location">
    <subcellularLocation>
        <location evidence="4">Cell outer membrane</location>
        <topology evidence="4">Multi-pass membrane protein</topology>
    </subcellularLocation>
    <subcellularLocation>
        <location evidence="1">Secreted</location>
    </subcellularLocation>
</comment>
<dbReference type="Proteomes" id="UP000271193">
    <property type="component" value="Chromosome"/>
</dbReference>
<dbReference type="GeneID" id="99067457"/>
<evidence type="ECO:0000256" key="1">
    <source>
        <dbReference type="ARBA" id="ARBA00004613"/>
    </source>
</evidence>
<evidence type="ECO:0000256" key="2">
    <source>
        <dbReference type="ARBA" id="ARBA00022525"/>
    </source>
</evidence>
<keyword evidence="4 6" id="KW-0812">Transmembrane</keyword>
<keyword evidence="4 6" id="KW-0472">Membrane</keyword>
<sequence length="748" mass="84658">MENNHIDQQFNEASKRSEEPTVFPGFDKVWKKVEEKLDEKKDKKKIIPVWLPYGIAASLIMGMGALYFLNKKEVTESVKSAIVEHKSAPKPSVNNHIATIDHITKENIQKEKNKKHIVEETVIVYNDIVPEPLREPNLSQVVSSSPPAIERHMETSDGVKNIDEVVMTGYGIKRELATTASSVSTVSDMISGTVPGLEITRSGKDADIRIRGMSSVNGSVKQPLVVVNGILTTIDGLKEINPERIKQVTVLKPEESSALYGSRAANGVIVVKTKHLRRAEKVKLEELYSKSIKEVEKKTIEKEKDLPKAGQLTAGEINDFSKWEYWKDIAAPSLEAYKRTWKFYPDRRISVQLTNRNKKPVIGERIKLLDDKKNVVWEAVSDNLGNAELWIHPMEGEISNSGKYYLSDTSGQIISSTVNEFKNGQNLIVLDRPCVNKRKLDLAFVVDATGSMGDEITYLQSELLDVLRKVEMNLNNPEIRYGSVFYRDKDDEYITRKFDFSNKAEDLIQFIRQQRAAGGGDTPEAVVEALQVSIDELKWSPGNSTKIMFLILDAPPHHSEENIRKLYDKIKEAAQKGITIIPLAASDTNKETEYLMRTFALLTNGTYTFLTNDSGIGNNHIKPTIDSYEVEKLNSLLLRLILQRATLPECTSGISNENINKKMETEITRQADTKTVIFPNPTKGMIKIRTTFKIEELYIYDLAGKIIMRKENLEEGKNTIDMTSYPQGIYWVRVRANNNWETFKVIKN</sequence>
<dbReference type="PROSITE" id="PS50234">
    <property type="entry name" value="VWFA"/>
    <property type="match status" value="1"/>
</dbReference>
<feature type="domain" description="VWFA" evidence="7">
    <location>
        <begin position="441"/>
        <end position="628"/>
    </location>
</feature>
<dbReference type="InterPro" id="IPR012910">
    <property type="entry name" value="Plug_dom"/>
</dbReference>
<dbReference type="KEGG" id="cben:EG339_21900"/>
<dbReference type="InterPro" id="IPR037066">
    <property type="entry name" value="Plug_dom_sf"/>
</dbReference>
<feature type="transmembrane region" description="Helical" evidence="6">
    <location>
        <begin position="50"/>
        <end position="69"/>
    </location>
</feature>
<dbReference type="InterPro" id="IPR056861">
    <property type="entry name" value="HMCN1-like_VWA"/>
</dbReference>
<organism evidence="8 9">
    <name type="scientific">Chryseobacterium bernardetii</name>
    <dbReference type="NCBI Taxonomy" id="1241978"/>
    <lineage>
        <taxon>Bacteria</taxon>
        <taxon>Pseudomonadati</taxon>
        <taxon>Bacteroidota</taxon>
        <taxon>Flavobacteriia</taxon>
        <taxon>Flavobacteriales</taxon>
        <taxon>Weeksellaceae</taxon>
        <taxon>Chryseobacterium group</taxon>
        <taxon>Chryseobacterium</taxon>
    </lineage>
</organism>
<keyword evidence="4" id="KW-1134">Transmembrane beta strand</keyword>
<dbReference type="SMART" id="SM00327">
    <property type="entry name" value="VWA"/>
    <property type="match status" value="1"/>
</dbReference>
<dbReference type="AlphaFoldDB" id="A0A3G6TH32"/>
<dbReference type="InterPro" id="IPR039426">
    <property type="entry name" value="TonB-dep_rcpt-like"/>
</dbReference>
<dbReference type="PROSITE" id="PS52016">
    <property type="entry name" value="TONB_DEPENDENT_REC_3"/>
    <property type="match status" value="1"/>
</dbReference>
<accession>A0A3G6TH32</accession>
<dbReference type="NCBIfam" id="TIGR04183">
    <property type="entry name" value="Por_Secre_tail"/>
    <property type="match status" value="1"/>
</dbReference>
<name>A0A3G6TH32_9FLAO</name>
<dbReference type="InterPro" id="IPR036465">
    <property type="entry name" value="vWFA_dom_sf"/>
</dbReference>
<evidence type="ECO:0000313" key="8">
    <source>
        <dbReference type="EMBL" id="AZB27049.1"/>
    </source>
</evidence>
<dbReference type="PANTHER" id="PTHR47763:SF1">
    <property type="entry name" value="DUF659 DOMAIN-CONTAINING PROTEIN"/>
    <property type="match status" value="1"/>
</dbReference>
<dbReference type="PANTHER" id="PTHR47763">
    <property type="entry name" value="ALPHA-PROTEIN KINASE VWKA"/>
    <property type="match status" value="1"/>
</dbReference>
<gene>
    <name evidence="8" type="ORF">EG339_21900</name>
</gene>
<dbReference type="Gene3D" id="3.40.50.410">
    <property type="entry name" value="von Willebrand factor, type A domain"/>
    <property type="match status" value="1"/>
</dbReference>
<dbReference type="InterPro" id="IPR002035">
    <property type="entry name" value="VWF_A"/>
</dbReference>
<dbReference type="InterPro" id="IPR052969">
    <property type="entry name" value="Thr-specific_kinase-like"/>
</dbReference>
<dbReference type="GO" id="GO:0004674">
    <property type="term" value="F:protein serine/threonine kinase activity"/>
    <property type="evidence" value="ECO:0007669"/>
    <property type="project" value="TreeGrafter"/>
</dbReference>
<proteinExistence type="inferred from homology"/>
<keyword evidence="6" id="KW-1133">Transmembrane helix</keyword>
<dbReference type="GO" id="GO:0009279">
    <property type="term" value="C:cell outer membrane"/>
    <property type="evidence" value="ECO:0007669"/>
    <property type="project" value="UniProtKB-SubCell"/>
</dbReference>
<dbReference type="Pfam" id="PF25106">
    <property type="entry name" value="VWA_4"/>
    <property type="match status" value="1"/>
</dbReference>
<evidence type="ECO:0000259" key="7">
    <source>
        <dbReference type="PROSITE" id="PS50234"/>
    </source>
</evidence>
<evidence type="ECO:0000256" key="5">
    <source>
        <dbReference type="SAM" id="MobiDB-lite"/>
    </source>
</evidence>
<reference evidence="9" key="1">
    <citation type="submission" date="2018-11" db="EMBL/GenBank/DDBJ databases">
        <title>Proposal to divide the Flavobacteriaceae and reorganize its genera based on Amino Acid Identity values calculated from whole genome sequences.</title>
        <authorList>
            <person name="Nicholson A.C."/>
            <person name="Gulvik C.A."/>
            <person name="Whitney A.M."/>
            <person name="Humrighouse B.W."/>
            <person name="Bell M."/>
            <person name="Holmes B."/>
            <person name="Steigerwalt A.G."/>
            <person name="Villarma A."/>
            <person name="Sheth M."/>
            <person name="Batra D."/>
            <person name="Pryor J."/>
            <person name="Bernardet J.-F."/>
            <person name="Hugo C."/>
            <person name="Kampfer P."/>
            <person name="Newman J."/>
            <person name="McQuiston J.R."/>
        </authorList>
    </citation>
    <scope>NUCLEOTIDE SEQUENCE [LARGE SCALE GENOMIC DNA]</scope>
    <source>
        <strain evidence="9">G0229</strain>
    </source>
</reference>
<feature type="region of interest" description="Disordered" evidence="5">
    <location>
        <begin position="1"/>
        <end position="20"/>
    </location>
</feature>
<evidence type="ECO:0000313" key="9">
    <source>
        <dbReference type="Proteomes" id="UP000271193"/>
    </source>
</evidence>
<evidence type="ECO:0000256" key="4">
    <source>
        <dbReference type="PROSITE-ProRule" id="PRU01360"/>
    </source>
</evidence>
<feature type="compositionally biased region" description="Polar residues" evidence="5">
    <location>
        <begin position="1"/>
        <end position="12"/>
    </location>
</feature>
<dbReference type="EMBL" id="CP033932">
    <property type="protein sequence ID" value="AZB27049.1"/>
    <property type="molecule type" value="Genomic_DNA"/>
</dbReference>
<dbReference type="Pfam" id="PF18962">
    <property type="entry name" value="Por_Secre_tail"/>
    <property type="match status" value="1"/>
</dbReference>
<dbReference type="InterPro" id="IPR026444">
    <property type="entry name" value="Secre_tail"/>
</dbReference>
<dbReference type="Pfam" id="PF07715">
    <property type="entry name" value="Plug"/>
    <property type="match status" value="1"/>
</dbReference>
<keyword evidence="9" id="KW-1185">Reference proteome</keyword>
<comment type="similarity">
    <text evidence="4">Belongs to the TonB-dependent receptor family.</text>
</comment>